<evidence type="ECO:0000313" key="3">
    <source>
        <dbReference type="Proteomes" id="UP000241818"/>
    </source>
</evidence>
<evidence type="ECO:0008006" key="4">
    <source>
        <dbReference type="Google" id="ProtNLM"/>
    </source>
</evidence>
<proteinExistence type="predicted"/>
<keyword evidence="3" id="KW-1185">Reference proteome</keyword>
<organism evidence="2 3">
    <name type="scientific">Amorphotheca resinae ATCC 22711</name>
    <dbReference type="NCBI Taxonomy" id="857342"/>
    <lineage>
        <taxon>Eukaryota</taxon>
        <taxon>Fungi</taxon>
        <taxon>Dikarya</taxon>
        <taxon>Ascomycota</taxon>
        <taxon>Pezizomycotina</taxon>
        <taxon>Leotiomycetes</taxon>
        <taxon>Helotiales</taxon>
        <taxon>Amorphothecaceae</taxon>
        <taxon>Amorphotheca</taxon>
    </lineage>
</organism>
<dbReference type="EMBL" id="KZ679006">
    <property type="protein sequence ID" value="PSS27870.1"/>
    <property type="molecule type" value="Genomic_DNA"/>
</dbReference>
<feature type="transmembrane region" description="Helical" evidence="1">
    <location>
        <begin position="59"/>
        <end position="75"/>
    </location>
</feature>
<dbReference type="OrthoDB" id="5299849at2759"/>
<accession>A0A2T3BEM3</accession>
<dbReference type="PANTHER" id="PTHR28029">
    <property type="entry name" value="PROTEIN ILM1"/>
    <property type="match status" value="1"/>
</dbReference>
<dbReference type="PANTHER" id="PTHR28029:SF1">
    <property type="entry name" value="PROTEIN ILM1"/>
    <property type="match status" value="1"/>
</dbReference>
<dbReference type="RefSeq" id="XP_024725395.1">
    <property type="nucleotide sequence ID" value="XM_024867885.1"/>
</dbReference>
<reference evidence="2 3" key="1">
    <citation type="journal article" date="2018" name="New Phytol.">
        <title>Comparative genomics and transcriptomics depict ericoid mycorrhizal fungi as versatile saprotrophs and plant mutualists.</title>
        <authorList>
            <person name="Martino E."/>
            <person name="Morin E."/>
            <person name="Grelet G.A."/>
            <person name="Kuo A."/>
            <person name="Kohler A."/>
            <person name="Daghino S."/>
            <person name="Barry K.W."/>
            <person name="Cichocki N."/>
            <person name="Clum A."/>
            <person name="Dockter R.B."/>
            <person name="Hainaut M."/>
            <person name="Kuo R.C."/>
            <person name="LaButti K."/>
            <person name="Lindahl B.D."/>
            <person name="Lindquist E.A."/>
            <person name="Lipzen A."/>
            <person name="Khouja H.R."/>
            <person name="Magnuson J."/>
            <person name="Murat C."/>
            <person name="Ohm R.A."/>
            <person name="Singer S.W."/>
            <person name="Spatafora J.W."/>
            <person name="Wang M."/>
            <person name="Veneault-Fourrey C."/>
            <person name="Henrissat B."/>
            <person name="Grigoriev I.V."/>
            <person name="Martin F.M."/>
            <person name="Perotto S."/>
        </authorList>
    </citation>
    <scope>NUCLEOTIDE SEQUENCE [LARGE SCALE GENOMIC DNA]</scope>
    <source>
        <strain evidence="2 3">ATCC 22711</strain>
    </source>
</reference>
<dbReference type="Pfam" id="PF10311">
    <property type="entry name" value="Ilm1"/>
    <property type="match status" value="1"/>
</dbReference>
<keyword evidence="1" id="KW-1133">Transmembrane helix</keyword>
<dbReference type="InterPro" id="IPR018815">
    <property type="entry name" value="Incr_loss_mito_DNA_1"/>
</dbReference>
<gene>
    <name evidence="2" type="ORF">M430DRAFT_46934</name>
</gene>
<dbReference type="FunCoup" id="A0A2T3BEM3">
    <property type="interactions" value="24"/>
</dbReference>
<name>A0A2T3BEM3_AMORE</name>
<sequence>MGLISGATIIRSISLFHITLGYFFLTSPATVADQSLVFIIGEAMGMPYSRAFDTKSQPLAFLAVVLFFVGVTDLVSVSHPEEVSLYHWGAQAPVRLALFGALAIYSYAFSSSSPLYASQNYQKSSWGEGLKNRVVFTWAFLEMMTWFWVFVTLREERREWAIRIQQKRAAEEEERM</sequence>
<dbReference type="AlphaFoldDB" id="A0A2T3BEM3"/>
<feature type="transmembrane region" description="Helical" evidence="1">
    <location>
        <begin position="135"/>
        <end position="153"/>
    </location>
</feature>
<protein>
    <recommendedName>
        <fullName evidence="4">Increased loss of mitochondrial DNA protein 1</fullName>
    </recommendedName>
</protein>
<keyword evidence="1" id="KW-0472">Membrane</keyword>
<keyword evidence="1" id="KW-0812">Transmembrane</keyword>
<feature type="transmembrane region" description="Helical" evidence="1">
    <location>
        <begin position="20"/>
        <end position="39"/>
    </location>
</feature>
<feature type="transmembrane region" description="Helical" evidence="1">
    <location>
        <begin position="96"/>
        <end position="115"/>
    </location>
</feature>
<dbReference type="InParanoid" id="A0A2T3BEM3"/>
<evidence type="ECO:0000313" key="2">
    <source>
        <dbReference type="EMBL" id="PSS27870.1"/>
    </source>
</evidence>
<dbReference type="Proteomes" id="UP000241818">
    <property type="component" value="Unassembled WGS sequence"/>
</dbReference>
<dbReference type="GeneID" id="36575966"/>
<evidence type="ECO:0000256" key="1">
    <source>
        <dbReference type="SAM" id="Phobius"/>
    </source>
</evidence>